<keyword evidence="1" id="KW-0472">Membrane</keyword>
<evidence type="ECO:0008006" key="4">
    <source>
        <dbReference type="Google" id="ProtNLM"/>
    </source>
</evidence>
<dbReference type="Proteomes" id="UP000221168">
    <property type="component" value="Unassembled WGS sequence"/>
</dbReference>
<dbReference type="OrthoDB" id="7877316at2"/>
<reference evidence="2 3" key="1">
    <citation type="submission" date="2017-10" db="EMBL/GenBank/DDBJ databases">
        <title>Sedimentibacterium mangrovi gen. nov., sp. nov., a novel member of family Phyllobacteriacea isolated from mangrove sediment.</title>
        <authorList>
            <person name="Liao H."/>
            <person name="Tian Y."/>
        </authorList>
    </citation>
    <scope>NUCLEOTIDE SEQUENCE [LARGE SCALE GENOMIC DNA]</scope>
    <source>
        <strain evidence="2 3">X9-2-2</strain>
    </source>
</reference>
<dbReference type="EMBL" id="PDVP01000001">
    <property type="protein sequence ID" value="PHP68645.1"/>
    <property type="molecule type" value="Genomic_DNA"/>
</dbReference>
<keyword evidence="1" id="KW-1133">Transmembrane helix</keyword>
<evidence type="ECO:0000256" key="1">
    <source>
        <dbReference type="SAM" id="Phobius"/>
    </source>
</evidence>
<keyword evidence="1" id="KW-0812">Transmembrane</keyword>
<feature type="transmembrane region" description="Helical" evidence="1">
    <location>
        <begin position="148"/>
        <end position="170"/>
    </location>
</feature>
<keyword evidence="3" id="KW-1185">Reference proteome</keyword>
<comment type="caution">
    <text evidence="2">The sequence shown here is derived from an EMBL/GenBank/DDBJ whole genome shotgun (WGS) entry which is preliminary data.</text>
</comment>
<organism evidence="2 3">
    <name type="scientific">Zhengella mangrovi</name>
    <dbReference type="NCBI Taxonomy" id="1982044"/>
    <lineage>
        <taxon>Bacteria</taxon>
        <taxon>Pseudomonadati</taxon>
        <taxon>Pseudomonadota</taxon>
        <taxon>Alphaproteobacteria</taxon>
        <taxon>Hyphomicrobiales</taxon>
        <taxon>Notoacmeibacteraceae</taxon>
        <taxon>Zhengella</taxon>
    </lineage>
</organism>
<feature type="transmembrane region" description="Helical" evidence="1">
    <location>
        <begin position="78"/>
        <end position="97"/>
    </location>
</feature>
<evidence type="ECO:0000313" key="2">
    <source>
        <dbReference type="EMBL" id="PHP68645.1"/>
    </source>
</evidence>
<protein>
    <recommendedName>
        <fullName evidence="4">Zinc-ribbon domain-containing protein</fullName>
    </recommendedName>
</protein>
<accession>A0A2G1QT25</accession>
<feature type="transmembrane region" description="Helical" evidence="1">
    <location>
        <begin position="117"/>
        <end position="136"/>
    </location>
</feature>
<sequence length="286" mass="30899">MALHCAQCGGKLEPGDQFCPTCGARADQEAGAPPPGAGPTETGRTASSGSRFAEILRRIVPLASLVLLYVSLALGDYLWAGIAAAAAILSYILPPRVKPPEGAYSYERIPAVIGPDILGFFLTSFFIGLPLVARAIEGGHWDDLLEEIHPSAVLVWPMALISVIILVIAYRNANFWLKIEEDGLRVRRSSGERFAAYSAIRQVDLHRRGLPRWIKALTPFLILSGKYGAAGSIMLARDETGIRLDMRDGTSITIAADALEKAFPKILAALKTHRVEMTPDLKEALA</sequence>
<gene>
    <name evidence="2" type="ORF">CSC94_01185</name>
</gene>
<dbReference type="AlphaFoldDB" id="A0A2G1QT25"/>
<name>A0A2G1QT25_9HYPH</name>
<proteinExistence type="predicted"/>
<evidence type="ECO:0000313" key="3">
    <source>
        <dbReference type="Proteomes" id="UP000221168"/>
    </source>
</evidence>
<dbReference type="RefSeq" id="WP_099302914.1">
    <property type="nucleotide sequence ID" value="NZ_PDVP01000001.1"/>
</dbReference>